<dbReference type="EMBL" id="KE356561">
    <property type="protein sequence ID" value="ERG97042.1"/>
    <property type="molecule type" value="Genomic_DNA"/>
</dbReference>
<gene>
    <name evidence="1" type="ORF">J07HQW2_03528</name>
</gene>
<reference evidence="1 2" key="1">
    <citation type="journal article" date="2013" name="PLoS ONE">
        <title>Assembly-driven community genomics of a hypersaline microbial ecosystem.</title>
        <authorList>
            <person name="Podell S."/>
            <person name="Ugalde J.A."/>
            <person name="Narasingarao P."/>
            <person name="Banfield J.F."/>
            <person name="Heidelberg K.B."/>
            <person name="Allen E.E."/>
        </authorList>
    </citation>
    <scope>NUCLEOTIDE SEQUENCE [LARGE SCALE GENOMIC DNA]</scope>
    <source>
        <strain evidence="2">J07HQW2</strain>
    </source>
</reference>
<sequence length="60" mass="6967">MVRTPDQEGRDDNFKSELITYLNNYFVSELSLAVSTELNHSIENKIRHLQTPDMTVVRSL</sequence>
<dbReference type="AlphaFoldDB" id="U1PTB7"/>
<evidence type="ECO:0000313" key="1">
    <source>
        <dbReference type="EMBL" id="ERG97042.1"/>
    </source>
</evidence>
<name>U1PTB7_9EURY</name>
<protein>
    <submittedName>
        <fullName evidence="1">Uncharacterized protein</fullName>
    </submittedName>
</protein>
<dbReference type="HOGENOM" id="CLU_2930180_0_0_2"/>
<dbReference type="Proteomes" id="UP000030710">
    <property type="component" value="Unassembled WGS sequence"/>
</dbReference>
<proteinExistence type="predicted"/>
<accession>U1PTB7</accession>
<dbReference type="STRING" id="1238425.J07HQW2_03528"/>
<evidence type="ECO:0000313" key="2">
    <source>
        <dbReference type="Proteomes" id="UP000030710"/>
    </source>
</evidence>
<organism evidence="1 2">
    <name type="scientific">Haloquadratum walsbyi J07HQW2</name>
    <dbReference type="NCBI Taxonomy" id="1238425"/>
    <lineage>
        <taxon>Archaea</taxon>
        <taxon>Methanobacteriati</taxon>
        <taxon>Methanobacteriota</taxon>
        <taxon>Stenosarchaea group</taxon>
        <taxon>Halobacteria</taxon>
        <taxon>Halobacteriales</taxon>
        <taxon>Haloferacaceae</taxon>
        <taxon>Haloquadratum</taxon>
    </lineage>
</organism>